<feature type="compositionally biased region" description="Polar residues" evidence="2">
    <location>
        <begin position="104"/>
        <end position="113"/>
    </location>
</feature>
<feature type="compositionally biased region" description="Polar residues" evidence="2">
    <location>
        <begin position="126"/>
        <end position="141"/>
    </location>
</feature>
<reference evidence="4" key="1">
    <citation type="submission" date="2020-12" db="EMBL/GenBank/DDBJ databases">
        <title>WGS assembly of Carya illinoinensis cv. Pawnee.</title>
        <authorList>
            <person name="Platts A."/>
            <person name="Shu S."/>
            <person name="Wright S."/>
            <person name="Barry K."/>
            <person name="Edger P."/>
            <person name="Pires J.C."/>
            <person name="Schmutz J."/>
        </authorList>
    </citation>
    <scope>NUCLEOTIDE SEQUENCE</scope>
    <source>
        <tissue evidence="4">Leaf</tissue>
    </source>
</reference>
<feature type="compositionally biased region" description="Basic and acidic residues" evidence="2">
    <location>
        <begin position="94"/>
        <end position="103"/>
    </location>
</feature>
<dbReference type="AlphaFoldDB" id="A0A8T1PKU0"/>
<dbReference type="EMBL" id="CM031817">
    <property type="protein sequence ID" value="KAG6642677.1"/>
    <property type="molecule type" value="Genomic_DNA"/>
</dbReference>
<accession>A0A8T1PKU0</accession>
<dbReference type="PANTHER" id="PTHR10693:SF45">
    <property type="entry name" value="NUCLEAR TRANSPORT FACTOR 2 (NTF2) FAMILY PROTEIN WITH RNA BINDING (RRM-RBD-RNP MOTIFS) DOMAIN-CONTAINING PROTEIN"/>
    <property type="match status" value="1"/>
</dbReference>
<evidence type="ECO:0000313" key="5">
    <source>
        <dbReference type="Proteomes" id="UP000811609"/>
    </source>
</evidence>
<evidence type="ECO:0000256" key="1">
    <source>
        <dbReference type="ARBA" id="ARBA00022884"/>
    </source>
</evidence>
<protein>
    <recommendedName>
        <fullName evidence="3">NTF2 domain-containing protein</fullName>
    </recommendedName>
</protein>
<evidence type="ECO:0000259" key="3">
    <source>
        <dbReference type="PROSITE" id="PS50177"/>
    </source>
</evidence>
<dbReference type="PANTHER" id="PTHR10693">
    <property type="entry name" value="RAS GTPASE-ACTIVATING PROTEIN-BINDING PROTEIN"/>
    <property type="match status" value="1"/>
</dbReference>
<keyword evidence="5" id="KW-1185">Reference proteome</keyword>
<name>A0A8T1PKU0_CARIL</name>
<feature type="compositionally biased region" description="Basic and acidic residues" evidence="2">
    <location>
        <begin position="116"/>
        <end position="125"/>
    </location>
</feature>
<dbReference type="GO" id="GO:1990904">
    <property type="term" value="C:ribonucleoprotein complex"/>
    <property type="evidence" value="ECO:0007669"/>
    <property type="project" value="TreeGrafter"/>
</dbReference>
<evidence type="ECO:0000256" key="2">
    <source>
        <dbReference type="SAM" id="MobiDB-lite"/>
    </source>
</evidence>
<dbReference type="InterPro" id="IPR002075">
    <property type="entry name" value="NTF2_dom"/>
</dbReference>
<dbReference type="EMBL" id="CM031817">
    <property type="protein sequence ID" value="KAG6642678.1"/>
    <property type="molecule type" value="Genomic_DNA"/>
</dbReference>
<feature type="domain" description="NTF2" evidence="3">
    <location>
        <begin position="1"/>
        <end position="40"/>
    </location>
</feature>
<dbReference type="Proteomes" id="UP000811609">
    <property type="component" value="Chromosome 9"/>
</dbReference>
<dbReference type="GO" id="GO:0003729">
    <property type="term" value="F:mRNA binding"/>
    <property type="evidence" value="ECO:0007669"/>
    <property type="project" value="TreeGrafter"/>
</dbReference>
<gene>
    <name evidence="4" type="ORF">CIPAW_09G156800</name>
</gene>
<dbReference type="InterPro" id="IPR039539">
    <property type="entry name" value="Ras_GTPase_bind_prot"/>
</dbReference>
<feature type="compositionally biased region" description="Polar residues" evidence="2">
    <location>
        <begin position="51"/>
        <end position="62"/>
    </location>
</feature>
<evidence type="ECO:0000313" key="4">
    <source>
        <dbReference type="EMBL" id="KAG6642678.1"/>
    </source>
</evidence>
<dbReference type="PROSITE" id="PS50177">
    <property type="entry name" value="NTF2_DOMAIN"/>
    <property type="match status" value="1"/>
</dbReference>
<dbReference type="Pfam" id="PF02136">
    <property type="entry name" value="NTF2"/>
    <property type="match status" value="1"/>
</dbReference>
<dbReference type="GO" id="GO:0005829">
    <property type="term" value="C:cytosol"/>
    <property type="evidence" value="ECO:0007669"/>
    <property type="project" value="TreeGrafter"/>
</dbReference>
<comment type="caution">
    <text evidence="4">The sequence shown here is derived from an EMBL/GenBank/DDBJ whole genome shotgun (WGS) entry which is preliminary data.</text>
</comment>
<feature type="region of interest" description="Disordered" evidence="2">
    <location>
        <begin position="44"/>
        <end position="156"/>
    </location>
</feature>
<dbReference type="InterPro" id="IPR018222">
    <property type="entry name" value="Nuclear_transport_factor_2_euk"/>
</dbReference>
<organism evidence="4 5">
    <name type="scientific">Carya illinoinensis</name>
    <name type="common">Pecan</name>
    <dbReference type="NCBI Taxonomy" id="32201"/>
    <lineage>
        <taxon>Eukaryota</taxon>
        <taxon>Viridiplantae</taxon>
        <taxon>Streptophyta</taxon>
        <taxon>Embryophyta</taxon>
        <taxon>Tracheophyta</taxon>
        <taxon>Spermatophyta</taxon>
        <taxon>Magnoliopsida</taxon>
        <taxon>eudicotyledons</taxon>
        <taxon>Gunneridae</taxon>
        <taxon>Pentapetalae</taxon>
        <taxon>rosids</taxon>
        <taxon>fabids</taxon>
        <taxon>Fagales</taxon>
        <taxon>Juglandaceae</taxon>
        <taxon>Carya</taxon>
    </lineage>
</organism>
<sequence length="156" mass="16944">MVLVTGCLTGDNNYRRKFTQSFFLAPQEKGYVVLNDFFRHVGESETDDQTDSVANNHITESSPKAVALTPGSAEPSLGSDNDHPEPNQTTNVDDDTHKHKDDGQQLSNGQVSVSEKGIDHEKHPIDSSQSAESPLTETAPTIQEDAPKKSFASVCC</sequence>
<keyword evidence="1" id="KW-0694">RNA-binding</keyword>
<proteinExistence type="predicted"/>